<comment type="caution">
    <text evidence="1">The sequence shown here is derived from an EMBL/GenBank/DDBJ whole genome shotgun (WGS) entry which is preliminary data.</text>
</comment>
<dbReference type="PANTHER" id="PTHR47165">
    <property type="entry name" value="OS03G0429900 PROTEIN"/>
    <property type="match status" value="1"/>
</dbReference>
<keyword evidence="2" id="KW-1185">Reference proteome</keyword>
<dbReference type="InterPro" id="IPR012340">
    <property type="entry name" value="NA-bd_OB-fold"/>
</dbReference>
<dbReference type="EMBL" id="JABWDY010039280">
    <property type="protein sequence ID" value="KAF5179042.1"/>
    <property type="molecule type" value="Genomic_DNA"/>
</dbReference>
<dbReference type="SUPFAM" id="SSF50249">
    <property type="entry name" value="Nucleic acid-binding proteins"/>
    <property type="match status" value="1"/>
</dbReference>
<name>A0A7J6V3M5_THATH</name>
<evidence type="ECO:0000313" key="1">
    <source>
        <dbReference type="EMBL" id="KAF5179042.1"/>
    </source>
</evidence>
<dbReference type="OrthoDB" id="1110348at2759"/>
<evidence type="ECO:0008006" key="3">
    <source>
        <dbReference type="Google" id="ProtNLM"/>
    </source>
</evidence>
<proteinExistence type="predicted"/>
<dbReference type="Proteomes" id="UP000554482">
    <property type="component" value="Unassembled WGS sequence"/>
</dbReference>
<dbReference type="Gene3D" id="2.40.50.140">
    <property type="entry name" value="Nucleic acid-binding proteins"/>
    <property type="match status" value="1"/>
</dbReference>
<organism evidence="1 2">
    <name type="scientific">Thalictrum thalictroides</name>
    <name type="common">Rue-anemone</name>
    <name type="synonym">Anemone thalictroides</name>
    <dbReference type="NCBI Taxonomy" id="46969"/>
    <lineage>
        <taxon>Eukaryota</taxon>
        <taxon>Viridiplantae</taxon>
        <taxon>Streptophyta</taxon>
        <taxon>Embryophyta</taxon>
        <taxon>Tracheophyta</taxon>
        <taxon>Spermatophyta</taxon>
        <taxon>Magnoliopsida</taxon>
        <taxon>Ranunculales</taxon>
        <taxon>Ranunculaceae</taxon>
        <taxon>Thalictroideae</taxon>
        <taxon>Thalictrum</taxon>
    </lineage>
</organism>
<dbReference type="AlphaFoldDB" id="A0A7J6V3M5"/>
<gene>
    <name evidence="1" type="ORF">FRX31_031371</name>
</gene>
<evidence type="ECO:0000313" key="2">
    <source>
        <dbReference type="Proteomes" id="UP000554482"/>
    </source>
</evidence>
<accession>A0A7J6V3M5</accession>
<sequence>MSTTNTLFLTNFSFTQQQHQSYGFGIYFHQTAKTFCETQLEDIDFNNLEDKVDKLNQLIDVAGLFIKIDKTSTKLKTRAGENDKQDVYLRNERGDEIRIAFWGKNIDLLLPLFEAAEQKTVIIVTALIVKSFNDNIYLQATYGTKIYIDFNIPQATALINSPKKSS</sequence>
<dbReference type="PANTHER" id="PTHR47165:SF4">
    <property type="entry name" value="OS03G0429900 PROTEIN"/>
    <property type="match status" value="1"/>
</dbReference>
<reference evidence="1 2" key="1">
    <citation type="submission" date="2020-06" db="EMBL/GenBank/DDBJ databases">
        <title>Transcriptomic and genomic resources for Thalictrum thalictroides and T. hernandezii: Facilitating candidate gene discovery in an emerging model plant lineage.</title>
        <authorList>
            <person name="Arias T."/>
            <person name="Riano-Pachon D.M."/>
            <person name="Di Stilio V.S."/>
        </authorList>
    </citation>
    <scope>NUCLEOTIDE SEQUENCE [LARGE SCALE GENOMIC DNA]</scope>
    <source>
        <strain evidence="2">cv. WT478/WT964</strain>
        <tissue evidence="1">Leaves</tissue>
    </source>
</reference>
<protein>
    <recommendedName>
        <fullName evidence="3">Replication protein A OB domain-containing protein</fullName>
    </recommendedName>
</protein>